<organism evidence="11 12">
    <name type="scientific">Durusdinium trenchii</name>
    <dbReference type="NCBI Taxonomy" id="1381693"/>
    <lineage>
        <taxon>Eukaryota</taxon>
        <taxon>Sar</taxon>
        <taxon>Alveolata</taxon>
        <taxon>Dinophyceae</taxon>
        <taxon>Suessiales</taxon>
        <taxon>Symbiodiniaceae</taxon>
        <taxon>Durusdinium</taxon>
    </lineage>
</organism>
<evidence type="ECO:0000313" key="12">
    <source>
        <dbReference type="Proteomes" id="UP001642464"/>
    </source>
</evidence>
<comment type="caution">
    <text evidence="11">The sequence shown here is derived from an EMBL/GenBank/DDBJ whole genome shotgun (WGS) entry which is preliminary data.</text>
</comment>
<evidence type="ECO:0000256" key="7">
    <source>
        <dbReference type="ARBA" id="ARBA00035036"/>
    </source>
</evidence>
<evidence type="ECO:0000256" key="8">
    <source>
        <dbReference type="ARBA" id="ARBA00047835"/>
    </source>
</evidence>
<dbReference type="EC" id="2.4.2.12" evidence="6"/>
<dbReference type="Pfam" id="PF18127">
    <property type="entry name" value="NAMPT_N"/>
    <property type="match status" value="1"/>
</dbReference>
<dbReference type="PANTHER" id="PTHR43816:SF1">
    <property type="entry name" value="NICOTINAMIDE PHOSPHORIBOSYLTRANSFERASE"/>
    <property type="match status" value="1"/>
</dbReference>
<dbReference type="InterPro" id="IPR041529">
    <property type="entry name" value="DUF5598"/>
</dbReference>
<feature type="domain" description="Nicotinate/nicotinamide phosphoribosyltransferase" evidence="9">
    <location>
        <begin position="163"/>
        <end position="304"/>
    </location>
</feature>
<comment type="pathway">
    <text evidence="5">Cofactor biosynthesis; NAD(+) biosynthesis; nicotinamide D-ribonucleotide from 5-phospho-alpha-D-ribose 1-diphosphate and nicotinamide: step 1/1.</text>
</comment>
<evidence type="ECO:0000256" key="2">
    <source>
        <dbReference type="ARBA" id="ARBA00022642"/>
    </source>
</evidence>
<dbReference type="InterPro" id="IPR013785">
    <property type="entry name" value="Aldolase_TIM"/>
</dbReference>
<keyword evidence="4" id="KW-0808">Transferase</keyword>
<accession>A0ABP0RIX0</accession>
<dbReference type="Proteomes" id="UP001642464">
    <property type="component" value="Unassembled WGS sequence"/>
</dbReference>
<evidence type="ECO:0000259" key="10">
    <source>
        <dbReference type="Pfam" id="PF18127"/>
    </source>
</evidence>
<dbReference type="Pfam" id="PF04095">
    <property type="entry name" value="NAPRTase"/>
    <property type="match status" value="1"/>
</dbReference>
<dbReference type="Gene3D" id="3.20.20.70">
    <property type="entry name" value="Aldolase class I"/>
    <property type="match status" value="2"/>
</dbReference>
<comment type="catalytic activity">
    <reaction evidence="8">
        <text>beta-nicotinamide D-ribonucleotide + diphosphate = 5-phospho-alpha-D-ribose 1-diphosphate + nicotinamide + H(+)</text>
        <dbReference type="Rhea" id="RHEA:16149"/>
        <dbReference type="ChEBI" id="CHEBI:14649"/>
        <dbReference type="ChEBI" id="CHEBI:15378"/>
        <dbReference type="ChEBI" id="CHEBI:17154"/>
        <dbReference type="ChEBI" id="CHEBI:33019"/>
        <dbReference type="ChEBI" id="CHEBI:58017"/>
        <dbReference type="EC" id="2.4.2.12"/>
    </reaction>
    <physiologicalReaction direction="right-to-left" evidence="8">
        <dbReference type="Rhea" id="RHEA:16151"/>
    </physiologicalReaction>
</comment>
<keyword evidence="3 11" id="KW-0328">Glycosyltransferase</keyword>
<reference evidence="11 12" key="1">
    <citation type="submission" date="2024-02" db="EMBL/GenBank/DDBJ databases">
        <authorList>
            <person name="Chen Y."/>
            <person name="Shah S."/>
            <person name="Dougan E. K."/>
            <person name="Thang M."/>
            <person name="Chan C."/>
        </authorList>
    </citation>
    <scope>NUCLEOTIDE SEQUENCE [LARGE SCALE GENOMIC DNA]</scope>
</reference>
<proteinExistence type="inferred from homology"/>
<dbReference type="InterPro" id="IPR041525">
    <property type="entry name" value="N/Namide_PRibTrfase"/>
</dbReference>
<evidence type="ECO:0000256" key="3">
    <source>
        <dbReference type="ARBA" id="ARBA00022676"/>
    </source>
</evidence>
<dbReference type="GO" id="GO:0016757">
    <property type="term" value="F:glycosyltransferase activity"/>
    <property type="evidence" value="ECO:0007669"/>
    <property type="project" value="UniProtKB-KW"/>
</dbReference>
<evidence type="ECO:0000259" key="9">
    <source>
        <dbReference type="Pfam" id="PF04095"/>
    </source>
</evidence>
<evidence type="ECO:0000256" key="6">
    <source>
        <dbReference type="ARBA" id="ARBA00035024"/>
    </source>
</evidence>
<evidence type="ECO:0000256" key="4">
    <source>
        <dbReference type="ARBA" id="ARBA00022679"/>
    </source>
</evidence>
<dbReference type="InterPro" id="IPR036068">
    <property type="entry name" value="Nicotinate_pribotase-like_C"/>
</dbReference>
<keyword evidence="12" id="KW-1185">Reference proteome</keyword>
<feature type="domain" description="Nicotinamide phosphoribosyltransferase N-terminal" evidence="10">
    <location>
        <begin position="10"/>
        <end position="87"/>
    </location>
</feature>
<protein>
    <recommendedName>
        <fullName evidence="7">Nicotinamide phosphoribosyltransferase</fullName>
        <ecNumber evidence="6">2.4.2.12</ecNumber>
    </recommendedName>
</protein>
<evidence type="ECO:0000313" key="11">
    <source>
        <dbReference type="EMBL" id="CAK9099157.1"/>
    </source>
</evidence>
<keyword evidence="2" id="KW-0662">Pyridine nucleotide biosynthesis</keyword>
<dbReference type="PANTHER" id="PTHR43816">
    <property type="entry name" value="NICOTINAMIDE PHOSPHORIBOSYLTRANSFERASE"/>
    <property type="match status" value="1"/>
</dbReference>
<evidence type="ECO:0000256" key="5">
    <source>
        <dbReference type="ARBA" id="ARBA00035007"/>
    </source>
</evidence>
<dbReference type="EMBL" id="CAXAMM010041385">
    <property type="protein sequence ID" value="CAK9099157.1"/>
    <property type="molecule type" value="Genomic_DNA"/>
</dbReference>
<comment type="similarity">
    <text evidence="1">Belongs to the NAPRTase family.</text>
</comment>
<dbReference type="InterPro" id="IPR016471">
    <property type="entry name" value="Nicotinamide_PRibTrfase"/>
</dbReference>
<gene>
    <name evidence="11" type="ORF">SCF082_LOCUS46445</name>
</gene>
<dbReference type="SUPFAM" id="SSF51690">
    <property type="entry name" value="Nicotinate/Quinolinate PRTase C-terminal domain-like"/>
    <property type="match status" value="1"/>
</dbReference>
<evidence type="ECO:0000256" key="1">
    <source>
        <dbReference type="ARBA" id="ARBA00010897"/>
    </source>
</evidence>
<sequence>MLEQTFVNLEGYFESRGCDNAGWNEVVFFGLQYFIKRYLLGPVVTKDKIDEAAEIYSQHFGDGDPRFYREGWEYILKEHGGRLPVEIKAVPEGMVVPTKTVLFTLVNTDPKCFWLTNFLETLLVQVWYPMTVATQSRYQKTSIAKYMEETGNEQWDVPNGVTFKLHDFGFRGVSSVESAAIGGCAHLVNFLGTDTVASMICARDYYGSKKADTDHTGWVSDSFDIWRACKDYWGDKLKDLIKGRITDTKFGRLVVRPDSGDPAETCCYHQLCYLYPCDDRLTLGDGVDWESIPKILEKLKKEKIAADAWPGPAALQGNVKDNLNGAPNYLYIGYIYIY</sequence>
<name>A0ABP0RIX0_9DINO</name>